<dbReference type="AlphaFoldDB" id="A0A2Z2M7B2"/>
<dbReference type="KEGG" id="tgg:A3K92_01665"/>
<keyword evidence="1" id="KW-0472">Membrane</keyword>
<reference evidence="2 3" key="1">
    <citation type="submission" date="2016-03" db="EMBL/GenBank/DDBJ databases">
        <title>Complete genome sequence of Thermococcus gorgonarius.</title>
        <authorList>
            <person name="Oger P.M."/>
        </authorList>
    </citation>
    <scope>NUCLEOTIDE SEQUENCE [LARGE SCALE GENOMIC DNA]</scope>
    <source>
        <strain evidence="2 3">W-12</strain>
    </source>
</reference>
<evidence type="ECO:0000313" key="2">
    <source>
        <dbReference type="EMBL" id="ASJ00275.1"/>
    </source>
</evidence>
<name>A0A2Z2M7B2_THEGO</name>
<keyword evidence="1" id="KW-1133">Transmembrane helix</keyword>
<dbReference type="Proteomes" id="UP000250134">
    <property type="component" value="Chromosome"/>
</dbReference>
<feature type="transmembrane region" description="Helical" evidence="1">
    <location>
        <begin position="29"/>
        <end position="48"/>
    </location>
</feature>
<dbReference type="EMBL" id="CP014855">
    <property type="protein sequence ID" value="ASJ00275.1"/>
    <property type="molecule type" value="Genomic_DNA"/>
</dbReference>
<evidence type="ECO:0000313" key="3">
    <source>
        <dbReference type="Proteomes" id="UP000250134"/>
    </source>
</evidence>
<feature type="transmembrane region" description="Helical" evidence="1">
    <location>
        <begin position="7"/>
        <end position="23"/>
    </location>
</feature>
<feature type="transmembrane region" description="Helical" evidence="1">
    <location>
        <begin position="55"/>
        <end position="72"/>
    </location>
</feature>
<proteinExistence type="predicted"/>
<keyword evidence="3" id="KW-1185">Reference proteome</keyword>
<accession>A0A2Z2M7B2</accession>
<keyword evidence="1" id="KW-0812">Transmembrane</keyword>
<sequence>MGWKLPLSVLMSAVISFFAWIAVQLNRPLGLATFVLAFLLPVVTFRRYYSRKPRMLVPFGILAILIAILLAPPRATSLNLVSGLHLETGCWGVEGSLWPLNGSADVSQSCSYLVEPAGKVVHVSGMAWKNLEVRMPVTSYPIILRRPAENADGAYLNGVQNALENGYMEAPSDFGSRESVVREALMRKGNHCVYIAEVRIAGGLAVVSARGDCRAVDEFVQSRVRRF</sequence>
<gene>
    <name evidence="2" type="ORF">A3K92_01665</name>
</gene>
<protein>
    <submittedName>
        <fullName evidence="2">Uncharacterized protein</fullName>
    </submittedName>
</protein>
<organism evidence="2 3">
    <name type="scientific">Thermococcus gorgonarius</name>
    <dbReference type="NCBI Taxonomy" id="71997"/>
    <lineage>
        <taxon>Archaea</taxon>
        <taxon>Methanobacteriati</taxon>
        <taxon>Methanobacteriota</taxon>
        <taxon>Thermococci</taxon>
        <taxon>Thermococcales</taxon>
        <taxon>Thermococcaceae</taxon>
        <taxon>Thermococcus</taxon>
    </lineage>
</organism>
<evidence type="ECO:0000256" key="1">
    <source>
        <dbReference type="SAM" id="Phobius"/>
    </source>
</evidence>